<name>A0A8S5RHM3_9VIRU</name>
<proteinExistence type="predicted"/>
<accession>A0A8S5RHM3</accession>
<reference evidence="1" key="1">
    <citation type="journal article" date="2021" name="Proc. Natl. Acad. Sci. U.S.A.">
        <title>A Catalog of Tens of Thousands of Viruses from Human Metagenomes Reveals Hidden Associations with Chronic Diseases.</title>
        <authorList>
            <person name="Tisza M.J."/>
            <person name="Buck C.B."/>
        </authorList>
    </citation>
    <scope>NUCLEOTIDE SEQUENCE</scope>
    <source>
        <strain evidence="1">CtML55</strain>
    </source>
</reference>
<sequence length="54" mass="6174">MNKLRRLVDTESIVNNLRYDIGKGLSFQFTVGDKQYDLTEGIDALPPFDNDPEN</sequence>
<evidence type="ECO:0000313" key="1">
    <source>
        <dbReference type="EMBL" id="DAE30894.1"/>
    </source>
</evidence>
<organism evidence="1">
    <name type="scientific">virus sp. ctML55</name>
    <dbReference type="NCBI Taxonomy" id="2827627"/>
    <lineage>
        <taxon>Viruses</taxon>
    </lineage>
</organism>
<dbReference type="EMBL" id="BK059105">
    <property type="protein sequence ID" value="DAE30894.1"/>
    <property type="molecule type" value="Genomic_DNA"/>
</dbReference>
<protein>
    <submittedName>
        <fullName evidence="1">Uncharacterized protein</fullName>
    </submittedName>
</protein>